<name>G0QL44_ICHMU</name>
<evidence type="ECO:0000256" key="7">
    <source>
        <dbReference type="PIRSR" id="PIRSR601577-1"/>
    </source>
</evidence>
<dbReference type="GO" id="GO:0006508">
    <property type="term" value="P:proteolysis"/>
    <property type="evidence" value="ECO:0007669"/>
    <property type="project" value="UniProtKB-KW"/>
</dbReference>
<evidence type="ECO:0000313" key="9">
    <source>
        <dbReference type="EMBL" id="EGR34062.1"/>
    </source>
</evidence>
<dbReference type="PANTHER" id="PTHR10942">
    <property type="entry name" value="LEISHMANOLYSIN-LIKE PEPTIDASE"/>
    <property type="match status" value="1"/>
</dbReference>
<dbReference type="EMBL" id="GL983212">
    <property type="protein sequence ID" value="EGR34062.1"/>
    <property type="molecule type" value="Genomic_DNA"/>
</dbReference>
<keyword evidence="4 9" id="KW-0378">Hydrolase</keyword>
<dbReference type="PANTHER" id="PTHR10942:SF0">
    <property type="entry name" value="LEISHMANOLYSIN-LIKE PEPTIDASE"/>
    <property type="match status" value="1"/>
</dbReference>
<dbReference type="EC" id="3.4.24.36" evidence="9"/>
<feature type="active site" evidence="7">
    <location>
        <position position="90"/>
    </location>
</feature>
<dbReference type="AlphaFoldDB" id="G0QL44"/>
<evidence type="ECO:0000256" key="2">
    <source>
        <dbReference type="ARBA" id="ARBA00022670"/>
    </source>
</evidence>
<keyword evidence="10" id="KW-1185">Reference proteome</keyword>
<keyword evidence="6 8" id="KW-0482">Metalloprotease</keyword>
<dbReference type="GO" id="GO:0046872">
    <property type="term" value="F:metal ion binding"/>
    <property type="evidence" value="ECO:0007669"/>
    <property type="project" value="UniProtKB-KW"/>
</dbReference>
<organism evidence="9 10">
    <name type="scientific">Ichthyophthirius multifiliis</name>
    <name type="common">White spot disease agent</name>
    <name type="synonym">Ich</name>
    <dbReference type="NCBI Taxonomy" id="5932"/>
    <lineage>
        <taxon>Eukaryota</taxon>
        <taxon>Sar</taxon>
        <taxon>Alveolata</taxon>
        <taxon>Ciliophora</taxon>
        <taxon>Intramacronucleata</taxon>
        <taxon>Oligohymenophorea</taxon>
        <taxon>Hymenostomatida</taxon>
        <taxon>Ophryoglenina</taxon>
        <taxon>Ichthyophthirius</taxon>
    </lineage>
</organism>
<evidence type="ECO:0000256" key="6">
    <source>
        <dbReference type="ARBA" id="ARBA00023049"/>
    </source>
</evidence>
<dbReference type="SUPFAM" id="SSF55486">
    <property type="entry name" value="Metalloproteases ('zincins'), catalytic domain"/>
    <property type="match status" value="1"/>
</dbReference>
<feature type="binding site" evidence="8">
    <location>
        <position position="89"/>
    </location>
    <ligand>
        <name>Zn(2+)</name>
        <dbReference type="ChEBI" id="CHEBI:29105"/>
        <note>catalytic</note>
    </ligand>
</feature>
<keyword evidence="3 8" id="KW-0479">Metal-binding</keyword>
<comment type="similarity">
    <text evidence="1">Belongs to the peptidase M8 family.</text>
</comment>
<dbReference type="STRING" id="857967.G0QL44"/>
<feature type="binding site" evidence="8">
    <location>
        <position position="93"/>
    </location>
    <ligand>
        <name>Zn(2+)</name>
        <dbReference type="ChEBI" id="CHEBI:29105"/>
        <note>catalytic</note>
    </ligand>
</feature>
<evidence type="ECO:0000256" key="1">
    <source>
        <dbReference type="ARBA" id="ARBA00005860"/>
    </source>
</evidence>
<dbReference type="OrthoDB" id="238768at2759"/>
<dbReference type="Pfam" id="PF01457">
    <property type="entry name" value="Peptidase_M8"/>
    <property type="match status" value="1"/>
</dbReference>
<evidence type="ECO:0000256" key="4">
    <source>
        <dbReference type="ARBA" id="ARBA00022801"/>
    </source>
</evidence>
<dbReference type="Gene3D" id="3.10.170.20">
    <property type="match status" value="1"/>
</dbReference>
<keyword evidence="5 8" id="KW-0862">Zinc</keyword>
<dbReference type="GO" id="GO:0005737">
    <property type="term" value="C:cytoplasm"/>
    <property type="evidence" value="ECO:0007669"/>
    <property type="project" value="TreeGrafter"/>
</dbReference>
<keyword evidence="2" id="KW-0645">Protease</keyword>
<proteinExistence type="inferred from homology"/>
<evidence type="ECO:0000256" key="5">
    <source>
        <dbReference type="ARBA" id="ARBA00022833"/>
    </source>
</evidence>
<dbReference type="eggNOG" id="KOG2556">
    <property type="taxonomic scope" value="Eukaryota"/>
</dbReference>
<dbReference type="GO" id="GO:0007155">
    <property type="term" value="P:cell adhesion"/>
    <property type="evidence" value="ECO:0007669"/>
    <property type="project" value="InterPro"/>
</dbReference>
<evidence type="ECO:0000256" key="8">
    <source>
        <dbReference type="PIRSR" id="PIRSR601577-2"/>
    </source>
</evidence>
<dbReference type="RefSeq" id="XP_004039366.1">
    <property type="nucleotide sequence ID" value="XM_004039318.1"/>
</dbReference>
<gene>
    <name evidence="9" type="ORF">IMG5_025180</name>
</gene>
<protein>
    <submittedName>
        <fullName evidence="9">Leishmanolysin family protein, putative</fullName>
        <ecNumber evidence="9">3.4.24.36</ecNumber>
    </submittedName>
</protein>
<accession>G0QL44</accession>
<comment type="cofactor">
    <cofactor evidence="8">
        <name>Zn(2+)</name>
        <dbReference type="ChEBI" id="CHEBI:29105"/>
    </cofactor>
    <text evidence="8">Binds 1 zinc ion per subunit.</text>
</comment>
<dbReference type="Proteomes" id="UP000008983">
    <property type="component" value="Unassembled WGS sequence"/>
</dbReference>
<sequence>MRYRQYNPKCGEYPIPQSDRDQGIKSDLHIYTQYKIEPAETYVAYASWCQFLDVIGPTHGQVNFNLGLLGRKNMQDPVEFEDLMEIVIHEMTHILGFSDSDIPRWVDLQGRPHNNPLIKLNVRGTPTLVVRTPHVLNYARRPGCEHFMGKCYSTKREFCNPKTDDGLCYYYHHGQSSCSVRKLNDPGCNTLDTYVNSKCWAVKSNQKTQKTQVQQEVKYRIDLKCFNGNISAQQLPKMTMTIDNLYKYECDSTKIQMNI</sequence>
<dbReference type="InParanoid" id="G0QL44"/>
<reference evidence="9 10" key="1">
    <citation type="submission" date="2011-07" db="EMBL/GenBank/DDBJ databases">
        <authorList>
            <person name="Coyne R."/>
            <person name="Brami D."/>
            <person name="Johnson J."/>
            <person name="Hostetler J."/>
            <person name="Hannick L."/>
            <person name="Clark T."/>
            <person name="Cassidy-Hanley D."/>
            <person name="Inman J."/>
        </authorList>
    </citation>
    <scope>NUCLEOTIDE SEQUENCE [LARGE SCALE GENOMIC DNA]</scope>
    <source>
        <strain evidence="9 10">G5</strain>
    </source>
</reference>
<evidence type="ECO:0000313" key="10">
    <source>
        <dbReference type="Proteomes" id="UP000008983"/>
    </source>
</evidence>
<dbReference type="GO" id="GO:0004222">
    <property type="term" value="F:metalloendopeptidase activity"/>
    <property type="evidence" value="ECO:0007669"/>
    <property type="project" value="InterPro"/>
</dbReference>
<dbReference type="InterPro" id="IPR001577">
    <property type="entry name" value="Peptidase_M8"/>
</dbReference>
<dbReference type="GO" id="GO:0016020">
    <property type="term" value="C:membrane"/>
    <property type="evidence" value="ECO:0007669"/>
    <property type="project" value="InterPro"/>
</dbReference>
<evidence type="ECO:0000256" key="3">
    <source>
        <dbReference type="ARBA" id="ARBA00022723"/>
    </source>
</evidence>
<dbReference type="GeneID" id="14910249"/>